<sequence>MTIMKKIVIAICLTLGISITLHPFCSLAENINTDKPSKALLYHDIVISMLLPKIQNKINEFYSAILTRYPNVYPYMVYVENIKRLDNFRGFIFSITVKVNPVVGPHISVGTDKMTFKIDGSRVRLTKFNHIKTEKLPPHWQHIVR</sequence>
<dbReference type="KEGG" id="vil:CFK37_19110"/>
<name>A0A220U807_9BACI</name>
<gene>
    <name evidence="1" type="ORF">CFK37_19110</name>
</gene>
<dbReference type="EMBL" id="CP022315">
    <property type="protein sequence ID" value="ASK64112.1"/>
    <property type="molecule type" value="Genomic_DNA"/>
</dbReference>
<organism evidence="1 2">
    <name type="scientific">Virgibacillus phasianinus</name>
    <dbReference type="NCBI Taxonomy" id="2017483"/>
    <lineage>
        <taxon>Bacteria</taxon>
        <taxon>Bacillati</taxon>
        <taxon>Bacillota</taxon>
        <taxon>Bacilli</taxon>
        <taxon>Bacillales</taxon>
        <taxon>Bacillaceae</taxon>
        <taxon>Virgibacillus</taxon>
    </lineage>
</organism>
<proteinExistence type="predicted"/>
<dbReference type="Proteomes" id="UP000198312">
    <property type="component" value="Chromosome"/>
</dbReference>
<evidence type="ECO:0000313" key="2">
    <source>
        <dbReference type="Proteomes" id="UP000198312"/>
    </source>
</evidence>
<dbReference type="Pfam" id="PF13027">
    <property type="entry name" value="DUF3888"/>
    <property type="match status" value="1"/>
</dbReference>
<dbReference type="AlphaFoldDB" id="A0A220U807"/>
<protein>
    <recommendedName>
        <fullName evidence="3">DUF3888 domain-containing protein</fullName>
    </recommendedName>
</protein>
<evidence type="ECO:0000313" key="1">
    <source>
        <dbReference type="EMBL" id="ASK64112.1"/>
    </source>
</evidence>
<reference evidence="1 2" key="1">
    <citation type="submission" date="2017-07" db="EMBL/GenBank/DDBJ databases">
        <title>Virgibacillus sp. LM2416.</title>
        <authorList>
            <person name="Tak E.J."/>
            <person name="Bae J.-W."/>
        </authorList>
    </citation>
    <scope>NUCLEOTIDE SEQUENCE [LARGE SCALE GENOMIC DNA]</scope>
    <source>
        <strain evidence="1 2">LM2416</strain>
    </source>
</reference>
<keyword evidence="2" id="KW-1185">Reference proteome</keyword>
<accession>A0A220U807</accession>
<evidence type="ECO:0008006" key="3">
    <source>
        <dbReference type="Google" id="ProtNLM"/>
    </source>
</evidence>
<dbReference type="InterPro" id="IPR024984">
    <property type="entry name" value="DUF3888"/>
</dbReference>